<keyword evidence="4" id="KW-0813">Transport</keyword>
<comment type="function">
    <text evidence="18">Produces ATP from ADP in the presence of a proton gradient across the membrane.</text>
</comment>
<dbReference type="GO" id="GO:0005743">
    <property type="term" value="C:mitochondrial inner membrane"/>
    <property type="evidence" value="ECO:0007669"/>
    <property type="project" value="UniProtKB-ARBA"/>
</dbReference>
<dbReference type="GO" id="GO:0042776">
    <property type="term" value="P:proton motive force-driven mitochondrial ATP synthesis"/>
    <property type="evidence" value="ECO:0007669"/>
    <property type="project" value="TreeGrafter"/>
</dbReference>
<dbReference type="NCBIfam" id="TIGR01039">
    <property type="entry name" value="atpD"/>
    <property type="match status" value="1"/>
</dbReference>
<keyword evidence="15 18" id="KW-0066">ATP synthesis</keyword>
<dbReference type="InterPro" id="IPR020003">
    <property type="entry name" value="ATPase_a/bsu_AS"/>
</dbReference>
<dbReference type="Pfam" id="PF07724">
    <property type="entry name" value="AAA_2"/>
    <property type="match status" value="1"/>
</dbReference>
<reference evidence="22 23" key="1">
    <citation type="submission" date="2018-05" db="EMBL/GenBank/DDBJ databases">
        <title>Draft genome sequence of Scytalidium lignicola DSM 105466, a ubiquitous saprotrophic fungus.</title>
        <authorList>
            <person name="Buettner E."/>
            <person name="Gebauer A.M."/>
            <person name="Hofrichter M."/>
            <person name="Liers C."/>
            <person name="Kellner H."/>
        </authorList>
    </citation>
    <scope>NUCLEOTIDE SEQUENCE [LARGE SCALE GENOMIC DNA]</scope>
    <source>
        <strain evidence="22 23">DSM 105466</strain>
    </source>
</reference>
<keyword evidence="9" id="KW-0406">Ion transport</keyword>
<evidence type="ECO:0000256" key="7">
    <source>
        <dbReference type="ARBA" id="ARBA00022840"/>
    </source>
</evidence>
<evidence type="ECO:0000256" key="15">
    <source>
        <dbReference type="ARBA" id="ARBA00023310"/>
    </source>
</evidence>
<evidence type="ECO:0000256" key="18">
    <source>
        <dbReference type="RuleBase" id="RU003553"/>
    </source>
</evidence>
<evidence type="ECO:0000256" key="17">
    <source>
        <dbReference type="ARBA" id="ARBA00048383"/>
    </source>
</evidence>
<feature type="region of interest" description="Disordered" evidence="19">
    <location>
        <begin position="487"/>
        <end position="508"/>
    </location>
</feature>
<dbReference type="InterPro" id="IPR036121">
    <property type="entry name" value="ATPase_F1/V1/A1_a/bsu_N_sf"/>
</dbReference>
<dbReference type="SMART" id="SM00174">
    <property type="entry name" value="RHO"/>
    <property type="match status" value="1"/>
</dbReference>
<dbReference type="InterPro" id="IPR005722">
    <property type="entry name" value="ATP_synth_F1_bsu"/>
</dbReference>
<dbReference type="PROSITE" id="PS51420">
    <property type="entry name" value="RHO"/>
    <property type="match status" value="1"/>
</dbReference>
<keyword evidence="23" id="KW-1185">Reference proteome</keyword>
<dbReference type="CDD" id="cd01868">
    <property type="entry name" value="Rab11_like"/>
    <property type="match status" value="1"/>
</dbReference>
<dbReference type="GO" id="GO:0005525">
    <property type="term" value="F:GTP binding"/>
    <property type="evidence" value="ECO:0007669"/>
    <property type="project" value="UniProtKB-KW"/>
</dbReference>
<dbReference type="InterPro" id="IPR003593">
    <property type="entry name" value="AAA+_ATPase"/>
</dbReference>
<keyword evidence="11" id="KW-0472">Membrane</keyword>
<dbReference type="GO" id="GO:0003924">
    <property type="term" value="F:GTPase activity"/>
    <property type="evidence" value="ECO:0007669"/>
    <property type="project" value="InterPro"/>
</dbReference>
<evidence type="ECO:0000256" key="19">
    <source>
        <dbReference type="SAM" id="MobiDB-lite"/>
    </source>
</evidence>
<evidence type="ECO:0000256" key="12">
    <source>
        <dbReference type="ARBA" id="ARBA00023196"/>
    </source>
</evidence>
<dbReference type="SUPFAM" id="SSF52540">
    <property type="entry name" value="P-loop containing nucleoside triphosphate hydrolases"/>
    <property type="match status" value="3"/>
</dbReference>
<feature type="domain" description="AAA+ ATPase" evidence="20">
    <location>
        <begin position="1025"/>
        <end position="1270"/>
    </location>
</feature>
<dbReference type="CDD" id="cd18110">
    <property type="entry name" value="ATP-synt_F1_beta_C"/>
    <property type="match status" value="1"/>
</dbReference>
<keyword evidence="14" id="KW-0636">Prenylation</keyword>
<dbReference type="InterPro" id="IPR000194">
    <property type="entry name" value="ATPase_F1/V1/A1_a/bsu_nucl-bd"/>
</dbReference>
<keyword evidence="13" id="KW-0449">Lipoprotein</keyword>
<dbReference type="InterPro" id="IPR027417">
    <property type="entry name" value="P-loop_NTPase"/>
</dbReference>
<comment type="subunit">
    <text evidence="18">F-type ATPases have 2 components, CF(1) - the catalytic core - and CF(0) - the membrane proton channel. CF(1) and CF(0) have multiple subunits.</text>
</comment>
<keyword evidence="5 18" id="KW-0547">Nucleotide-binding</keyword>
<keyword evidence="12 18" id="KW-0139">CF(1)</keyword>
<evidence type="ECO:0000259" key="20">
    <source>
        <dbReference type="SMART" id="SM00382"/>
    </source>
</evidence>
<dbReference type="CDD" id="cd18115">
    <property type="entry name" value="ATP-synt_F1_beta_N"/>
    <property type="match status" value="1"/>
</dbReference>
<feature type="region of interest" description="Disordered" evidence="19">
    <location>
        <begin position="296"/>
        <end position="315"/>
    </location>
</feature>
<dbReference type="PROSITE" id="PS51419">
    <property type="entry name" value="RAB"/>
    <property type="match status" value="1"/>
</dbReference>
<dbReference type="Proteomes" id="UP000258309">
    <property type="component" value="Unassembled WGS sequence"/>
</dbReference>
<evidence type="ECO:0000256" key="11">
    <source>
        <dbReference type="ARBA" id="ARBA00023136"/>
    </source>
</evidence>
<evidence type="ECO:0000256" key="4">
    <source>
        <dbReference type="ARBA" id="ARBA00022448"/>
    </source>
</evidence>
<dbReference type="GO" id="GO:0016887">
    <property type="term" value="F:ATP hydrolysis activity"/>
    <property type="evidence" value="ECO:0007669"/>
    <property type="project" value="InterPro"/>
</dbReference>
<dbReference type="FunFam" id="1.10.1140.10:FF:000001">
    <property type="entry name" value="ATP synthase subunit beta"/>
    <property type="match status" value="1"/>
</dbReference>
<organism evidence="22 23">
    <name type="scientific">Scytalidium lignicola</name>
    <name type="common">Hyphomycete</name>
    <dbReference type="NCBI Taxonomy" id="5539"/>
    <lineage>
        <taxon>Eukaryota</taxon>
        <taxon>Fungi</taxon>
        <taxon>Dikarya</taxon>
        <taxon>Ascomycota</taxon>
        <taxon>Pezizomycotina</taxon>
        <taxon>Leotiomycetes</taxon>
        <taxon>Leotiomycetes incertae sedis</taxon>
        <taxon>Scytalidium</taxon>
    </lineage>
</organism>
<feature type="domain" description="AAA+ ATPase" evidence="20">
    <location>
        <begin position="177"/>
        <end position="354"/>
    </location>
</feature>
<evidence type="ECO:0000256" key="5">
    <source>
        <dbReference type="ARBA" id="ARBA00022741"/>
    </source>
</evidence>
<dbReference type="InterPro" id="IPR004100">
    <property type="entry name" value="ATPase_F1/V1/A1_a/bsu_N"/>
</dbReference>
<comment type="similarity">
    <text evidence="1">Belongs to the small GTPase superfamily. Rab family.</text>
</comment>
<dbReference type="InterPro" id="IPR003959">
    <property type="entry name" value="ATPase_AAA_core"/>
</dbReference>
<dbReference type="PANTHER" id="PTHR15184:SF71">
    <property type="entry name" value="ATP SYNTHASE SUBUNIT BETA, MITOCHONDRIAL"/>
    <property type="match status" value="1"/>
</dbReference>
<dbReference type="InterPro" id="IPR050053">
    <property type="entry name" value="ATPase_alpha/beta_chains"/>
</dbReference>
<dbReference type="Gene3D" id="2.40.10.170">
    <property type="match status" value="1"/>
</dbReference>
<comment type="catalytic activity">
    <reaction evidence="17 18">
        <text>ATP + H2O + 4 H(+)(in) = ADP + phosphate + 5 H(+)(out)</text>
        <dbReference type="Rhea" id="RHEA:57720"/>
        <dbReference type="ChEBI" id="CHEBI:15377"/>
        <dbReference type="ChEBI" id="CHEBI:15378"/>
        <dbReference type="ChEBI" id="CHEBI:30616"/>
        <dbReference type="ChEBI" id="CHEBI:43474"/>
        <dbReference type="ChEBI" id="CHEBI:456216"/>
        <dbReference type="EC" id="7.1.2.2"/>
    </reaction>
</comment>
<protein>
    <recommendedName>
        <fullName evidence="18">ATP synthase subunit beta</fullName>
        <ecNumber evidence="18">7.1.2.2</ecNumber>
    </recommendedName>
</protein>
<comment type="similarity">
    <text evidence="2">Belongs to the ATPase alpha/beta chains family.</text>
</comment>
<proteinExistence type="inferred from homology"/>
<evidence type="ECO:0000256" key="3">
    <source>
        <dbReference type="ARBA" id="ARBA00011648"/>
    </source>
</evidence>
<comment type="subcellular location">
    <subcellularLocation>
        <location evidence="16">Endomembrane system</location>
        <topology evidence="16">Lipid-anchor</topology>
    </subcellularLocation>
</comment>
<dbReference type="GO" id="GO:0012505">
    <property type="term" value="C:endomembrane system"/>
    <property type="evidence" value="ECO:0007669"/>
    <property type="project" value="UniProtKB-SubCell"/>
</dbReference>
<feature type="non-terminal residue" evidence="22">
    <location>
        <position position="1356"/>
    </location>
</feature>
<feature type="compositionally biased region" description="Low complexity" evidence="19">
    <location>
        <begin position="366"/>
        <end position="383"/>
    </location>
</feature>
<dbReference type="HAMAP" id="MF_01347">
    <property type="entry name" value="ATP_synth_beta_bact"/>
    <property type="match status" value="1"/>
</dbReference>
<dbReference type="PROSITE" id="PS00152">
    <property type="entry name" value="ATPASE_ALPHA_BETA"/>
    <property type="match status" value="1"/>
</dbReference>
<evidence type="ECO:0000256" key="16">
    <source>
        <dbReference type="ARBA" id="ARBA00037868"/>
    </source>
</evidence>
<dbReference type="FunFam" id="2.40.10.170:FF:000004">
    <property type="entry name" value="ATP synthase subunit beta"/>
    <property type="match status" value="1"/>
</dbReference>
<dbReference type="SUPFAM" id="SSF47917">
    <property type="entry name" value="C-terminal domain of alpha and beta subunits of F1 ATP synthase"/>
    <property type="match status" value="1"/>
</dbReference>
<dbReference type="GO" id="GO:0046933">
    <property type="term" value="F:proton-transporting ATP synthase activity, rotational mechanism"/>
    <property type="evidence" value="ECO:0007669"/>
    <property type="project" value="InterPro"/>
</dbReference>
<evidence type="ECO:0000256" key="13">
    <source>
        <dbReference type="ARBA" id="ARBA00023288"/>
    </source>
</evidence>
<feature type="region of interest" description="Disordered" evidence="19">
    <location>
        <begin position="112"/>
        <end position="146"/>
    </location>
</feature>
<feature type="compositionally biased region" description="Low complexity" evidence="19">
    <location>
        <begin position="489"/>
        <end position="500"/>
    </location>
</feature>
<evidence type="ECO:0000256" key="9">
    <source>
        <dbReference type="ARBA" id="ARBA00023065"/>
    </source>
</evidence>
<dbReference type="PRINTS" id="PR00449">
    <property type="entry name" value="RASTRNSFRMNG"/>
</dbReference>
<gene>
    <name evidence="22" type="ORF">B7463_g2914</name>
</gene>
<evidence type="ECO:0000256" key="2">
    <source>
        <dbReference type="ARBA" id="ARBA00008936"/>
    </source>
</evidence>
<feature type="region of interest" description="Disordered" evidence="19">
    <location>
        <begin position="359"/>
        <end position="398"/>
    </location>
</feature>
<keyword evidence="8" id="KW-1278">Translocase</keyword>
<dbReference type="GO" id="GO:0031410">
    <property type="term" value="C:cytoplasmic vesicle"/>
    <property type="evidence" value="ECO:0007669"/>
    <property type="project" value="UniProtKB-ARBA"/>
</dbReference>
<dbReference type="Pfam" id="PF22919">
    <property type="entry name" value="ATP-synt_VA_C"/>
    <property type="match status" value="1"/>
</dbReference>
<keyword evidence="7 18" id="KW-0067">ATP-binding</keyword>
<sequence>MSTINGPFILKTGRKTVTLHPIRYRLISISSRASHPSHFRSSDFSRGYTGEYEPGLPTGGPLDGAAKHGAPKLTPSLLKEHLDKFVVGQDKAKKVTSVAIYNHYQRIREIKRQDAEERERQEQKARRLLHEREKNSHPVENEFPGHVETVDLNASREEGEPDLGSAPLRDDNSVIIEKSNLMLLGPSGVGKTYILQTLARTLEVPFTMVDCSSLTQAGYIGTDIESSIERLLLAASYSIPKTESGIIFFDEVDKLAKPAIMTHGRDVSGEGVQQGLLKMIEGTTVTVNVKADRNAGNYGKGGGDRGQGKGDMGAAGAGQITRTDQYTIDTSNILFVFAGAFVGLEKIINTRLSTGSSIGFGAQLRNTTSSTSTPPNKSNPSRTSTDEPTATTKLANPLQHVTPSDLQTYGLIPELLGRIPIITSLAPLTLQQLVSILTEPKNSLVKQYTALFATYGIQLRFSTLALEAIALRAMHGNSATALKDLPKKGSAAAGNSTTSSDKGHEVRGIGGARGLRAVMEDVLSEVMFWGPGSGIRNEEGKTQMPLCFSRGQQALFNQAWEKEEEIWRQRKRAGDKAKVDDEAPIGQELGSFEKMRGVGSSGIHLDEQPWRMTIVLIGDSGVGKSNLLSRFTRNEFNLDSKSTIGVEFATRSIQVDAKTIKAQIWDTAGQERYRAITSAYYRGAVGALLVYDISKHQTYENVTRWLKELRDHADSNIVIMLVGNKSDLRHLRAVPTEEAKQFASENNLSFIETSALDASNVELAFQNILTEIYRIVSSKALDNGDSAQANIGAGTNISLSKPADDTSAKGGKCSNRATSYLNKTPYSHQHSSLHSHLDYSSSSIKMFRSALQNSAIRASRSAFRPAVSTGLRAAAARFASSDSALHGKIYQVIGAVVDVKFDTDKLPPILNALETENNGQRLVLEVAQHLGENVVRTIAMDGTEGLVRGRRATDTGAPISIPVGHGTLGRIMNVTGDPIDERGPIKATKRLPIHAEAPPFTEQSTAAEVLVTGIKVVDLLAPYARGGKIGLFGGAGVGKTVFIQELINNIAKAHGGYSVFTGVGERTREGNDLYHEMQETSVIQLDGESKVALVFGQMNEPPGARARVALTGLTVAEYFRDEEGQDVLLFIDNIFRFTQAGSEVSALLGRIPSAVGYQPTLAVDMGAMQERITTTTKGSITSVQAVYVPADDLTDPAPATTFAHLDATTVLSRGISELGIYPAVDPLDSKSRMLDPRIIGQDHYDTASRVQQMLQEYKSLQDIIAILGMDELSEADKLTVERARKIQRFLSQPFAVAEVFTGIPGALVDIKDTIQSFKSILSGEGDDLPEGAFYMVGDFNSARAKGEKILADLEKS</sequence>
<feature type="domain" description="Clp ATPase C-terminal" evidence="21">
    <location>
        <begin position="428"/>
        <end position="544"/>
    </location>
</feature>
<dbReference type="SUPFAM" id="SSF50615">
    <property type="entry name" value="N-terminal domain of alpha and beta subunits of F1 ATP synthase"/>
    <property type="match status" value="1"/>
</dbReference>
<dbReference type="PANTHER" id="PTHR15184">
    <property type="entry name" value="ATP SYNTHASE"/>
    <property type="match status" value="1"/>
</dbReference>
<dbReference type="PROSITE" id="PS51421">
    <property type="entry name" value="RAS"/>
    <property type="match status" value="1"/>
</dbReference>
<evidence type="ECO:0000259" key="21">
    <source>
        <dbReference type="SMART" id="SM01086"/>
    </source>
</evidence>
<dbReference type="Pfam" id="PF00006">
    <property type="entry name" value="ATP-synt_ab"/>
    <property type="match status" value="1"/>
</dbReference>
<dbReference type="InterPro" id="IPR001806">
    <property type="entry name" value="Small_GTPase"/>
</dbReference>
<evidence type="ECO:0000256" key="6">
    <source>
        <dbReference type="ARBA" id="ARBA00022781"/>
    </source>
</evidence>
<evidence type="ECO:0000256" key="10">
    <source>
        <dbReference type="ARBA" id="ARBA00023134"/>
    </source>
</evidence>
<dbReference type="EMBL" id="NCSJ02000036">
    <property type="protein sequence ID" value="RFU33405.1"/>
    <property type="molecule type" value="Genomic_DNA"/>
</dbReference>
<dbReference type="SMART" id="SM00175">
    <property type="entry name" value="RAB"/>
    <property type="match status" value="1"/>
</dbReference>
<evidence type="ECO:0000313" key="23">
    <source>
        <dbReference type="Proteomes" id="UP000258309"/>
    </source>
</evidence>
<dbReference type="GO" id="GO:0005524">
    <property type="term" value="F:ATP binding"/>
    <property type="evidence" value="ECO:0007669"/>
    <property type="project" value="UniProtKB-KW"/>
</dbReference>
<evidence type="ECO:0000256" key="8">
    <source>
        <dbReference type="ARBA" id="ARBA00022967"/>
    </source>
</evidence>
<dbReference type="InterPro" id="IPR005225">
    <property type="entry name" value="Small_GTP-bd"/>
</dbReference>
<dbReference type="Gene3D" id="1.10.1140.10">
    <property type="entry name" value="Bovine Mitochondrial F1-atpase, Atp Synthase Beta Chain, Chain D, domain 3"/>
    <property type="match status" value="1"/>
</dbReference>
<comment type="subunit">
    <text evidence="3">F-type ATPases have 2 components, CF(1) - the catalytic core - and CF(0) - the membrane proton channel. CF(1) has five subunits: alpha(3), beta(3), gamma(1), delta(1), epsilon(1). CF(0) has three main subunits: a, b and c.</text>
</comment>
<dbReference type="GO" id="GO:0045259">
    <property type="term" value="C:proton-transporting ATP synthase complex"/>
    <property type="evidence" value="ECO:0007669"/>
    <property type="project" value="UniProtKB-KW"/>
</dbReference>
<dbReference type="CDD" id="cd01133">
    <property type="entry name" value="F1-ATPase_beta_CD"/>
    <property type="match status" value="1"/>
</dbReference>
<name>A0A3E2HJD4_SCYLI</name>
<dbReference type="STRING" id="5539.A0A3E2HJD4"/>
<evidence type="ECO:0000256" key="14">
    <source>
        <dbReference type="ARBA" id="ARBA00023289"/>
    </source>
</evidence>
<comment type="caution">
    <text evidence="22">The sequence shown here is derived from an EMBL/GenBank/DDBJ whole genome shotgun (WGS) entry which is preliminary data.</text>
</comment>
<evidence type="ECO:0000256" key="1">
    <source>
        <dbReference type="ARBA" id="ARBA00006270"/>
    </source>
</evidence>
<dbReference type="InterPro" id="IPR019489">
    <property type="entry name" value="Clp_ATPase_C"/>
</dbReference>
<dbReference type="SMART" id="SM00173">
    <property type="entry name" value="RAS"/>
    <property type="match status" value="1"/>
</dbReference>
<dbReference type="SMART" id="SM01086">
    <property type="entry name" value="ClpB_D2-small"/>
    <property type="match status" value="1"/>
</dbReference>
<keyword evidence="10" id="KW-0342">GTP-binding</keyword>
<dbReference type="SMART" id="SM00382">
    <property type="entry name" value="AAA"/>
    <property type="match status" value="2"/>
</dbReference>
<dbReference type="InterPro" id="IPR055190">
    <property type="entry name" value="ATP-synt_VA_C"/>
</dbReference>
<dbReference type="Gene3D" id="1.10.8.60">
    <property type="match status" value="1"/>
</dbReference>
<dbReference type="FunFam" id="3.40.50.300:FF:000026">
    <property type="entry name" value="ATP synthase subunit beta"/>
    <property type="match status" value="1"/>
</dbReference>
<accession>A0A3E2HJD4</accession>
<dbReference type="Gene3D" id="3.40.50.300">
    <property type="entry name" value="P-loop containing nucleotide triphosphate hydrolases"/>
    <property type="match status" value="3"/>
</dbReference>
<dbReference type="Pfam" id="PF00071">
    <property type="entry name" value="Ras"/>
    <property type="match status" value="1"/>
</dbReference>
<dbReference type="InterPro" id="IPR024034">
    <property type="entry name" value="ATPase_F1/V1_b/a_C"/>
</dbReference>
<dbReference type="NCBIfam" id="TIGR00231">
    <property type="entry name" value="small_GTP"/>
    <property type="match status" value="1"/>
</dbReference>
<dbReference type="SMART" id="SM00176">
    <property type="entry name" value="RAN"/>
    <property type="match status" value="1"/>
</dbReference>
<dbReference type="EC" id="7.1.2.2" evidence="18"/>
<dbReference type="Pfam" id="PF02874">
    <property type="entry name" value="ATP-synt_ab_N"/>
    <property type="match status" value="1"/>
</dbReference>
<evidence type="ECO:0000313" key="22">
    <source>
        <dbReference type="EMBL" id="RFU33405.1"/>
    </source>
</evidence>
<feature type="compositionally biased region" description="Polar residues" evidence="19">
    <location>
        <begin position="386"/>
        <end position="398"/>
    </location>
</feature>
<keyword evidence="6" id="KW-0375">Hydrogen ion transport</keyword>
<dbReference type="OrthoDB" id="14523at2759"/>
<feature type="non-terminal residue" evidence="22">
    <location>
        <position position="1"/>
    </location>
</feature>
<dbReference type="FunFam" id="3.40.50.300:FF:000085">
    <property type="entry name" value="Putative ras-related protein rab-11a"/>
    <property type="match status" value="1"/>
</dbReference>